<feature type="non-terminal residue" evidence="6">
    <location>
        <position position="1"/>
    </location>
</feature>
<dbReference type="Pfam" id="PF00076">
    <property type="entry name" value="RRM_1"/>
    <property type="match status" value="1"/>
</dbReference>
<dbReference type="InterPro" id="IPR006767">
    <property type="entry name" value="Cwf19-like_C_dom-2"/>
</dbReference>
<dbReference type="InterPro" id="IPR006768">
    <property type="entry name" value="Cwf19-like_C_dom-1"/>
</dbReference>
<gene>
    <name evidence="6" type="ORF">DBV15_00760</name>
</gene>
<comment type="similarity">
    <text evidence="1">Belongs to the CWF19 family.</text>
</comment>
<evidence type="ECO:0000256" key="3">
    <source>
        <dbReference type="PROSITE-ProRule" id="PRU00176"/>
    </source>
</evidence>
<feature type="domain" description="RRM" evidence="5">
    <location>
        <begin position="758"/>
        <end position="835"/>
    </location>
</feature>
<dbReference type="PANTHER" id="PTHR12072">
    <property type="entry name" value="CWF19, CELL CYCLE CONTROL PROTEIN"/>
    <property type="match status" value="1"/>
</dbReference>
<dbReference type="Gene3D" id="3.30.428.10">
    <property type="entry name" value="HIT-like"/>
    <property type="match status" value="1"/>
</dbReference>
<dbReference type="InterPro" id="IPR035979">
    <property type="entry name" value="RBD_domain_sf"/>
</dbReference>
<dbReference type="EMBL" id="QBLH01001803">
    <property type="protein sequence ID" value="TGZ50999.1"/>
    <property type="molecule type" value="Genomic_DNA"/>
</dbReference>
<evidence type="ECO:0000259" key="5">
    <source>
        <dbReference type="PROSITE" id="PS50102"/>
    </source>
</evidence>
<dbReference type="Gene3D" id="3.80.10.10">
    <property type="entry name" value="Ribonuclease Inhibitor"/>
    <property type="match status" value="3"/>
</dbReference>
<feature type="compositionally biased region" description="Basic residues" evidence="4">
    <location>
        <begin position="244"/>
        <end position="253"/>
    </location>
</feature>
<feature type="region of interest" description="Disordered" evidence="4">
    <location>
        <begin position="220"/>
        <end position="307"/>
    </location>
</feature>
<feature type="compositionally biased region" description="Basic and acidic residues" evidence="4">
    <location>
        <begin position="254"/>
        <end position="289"/>
    </location>
</feature>
<feature type="compositionally biased region" description="Basic and acidic residues" evidence="4">
    <location>
        <begin position="138"/>
        <end position="155"/>
    </location>
</feature>
<dbReference type="STRING" id="300112.A0A4S2KSB3"/>
<evidence type="ECO:0000313" key="7">
    <source>
        <dbReference type="Proteomes" id="UP000310200"/>
    </source>
</evidence>
<dbReference type="Proteomes" id="UP000310200">
    <property type="component" value="Unassembled WGS sequence"/>
</dbReference>
<organism evidence="6 7">
    <name type="scientific">Temnothorax longispinosus</name>
    <dbReference type="NCBI Taxonomy" id="300112"/>
    <lineage>
        <taxon>Eukaryota</taxon>
        <taxon>Metazoa</taxon>
        <taxon>Ecdysozoa</taxon>
        <taxon>Arthropoda</taxon>
        <taxon>Hexapoda</taxon>
        <taxon>Insecta</taxon>
        <taxon>Pterygota</taxon>
        <taxon>Neoptera</taxon>
        <taxon>Endopterygota</taxon>
        <taxon>Hymenoptera</taxon>
        <taxon>Apocrita</taxon>
        <taxon>Aculeata</taxon>
        <taxon>Formicoidea</taxon>
        <taxon>Formicidae</taxon>
        <taxon>Myrmicinae</taxon>
        <taxon>Temnothorax</taxon>
    </lineage>
</organism>
<proteinExistence type="inferred from homology"/>
<keyword evidence="2 3" id="KW-0694">RNA-binding</keyword>
<dbReference type="PROSITE" id="PS50102">
    <property type="entry name" value="RRM"/>
    <property type="match status" value="1"/>
</dbReference>
<dbReference type="GO" id="GO:0000398">
    <property type="term" value="P:mRNA splicing, via spliceosome"/>
    <property type="evidence" value="ECO:0007669"/>
    <property type="project" value="TreeGrafter"/>
</dbReference>
<sequence length="1346" mass="155475">DRVDTCKTQIDKVKYKNEDIGSVVHRKSSKKSKSKKRKVNKKENKKREKKRKCSSSSSENDDGDEFEWVERNDGGQVSSCTIENLADRKVQENQIKRDEWMNVESFVPYLSKPISAKPQGSDITKEGKAEILPNEPGQSDRELNPYWKDGGDGLPRRNPGKPDNPKIFDATWLKKSLRRAEEQAVRDGKCLEEVAAERWGSLETIRTMITEAERVSSAERNKLYRKRSHNDRNNEDSYRISGLRMRKHSRSRSKSRDRVEKHTTSDYSSQRRAELKQTYQRPKDNDDYYQRTMPASSRMKNWKKDKERQVIELPASEPKEVDLGNINSTNDMDEGKSIVLTEAEMNKLGARIIKAELMGDDELAAHLKIQLEHARKHVASCSTNAQEDNVILTRTDAKGTARPIQPRSQSKRENYGKKKTIETHISGERVRHFIDDDKYSLREMFQREKGRSTNEDEAIFTKLASRSMDHMDDIFERQIIQTDLEARQDKLDRTQAIKEHKDLSKCMDTCWWCLDSKNMLKHMVVAMDSVICLSLPACTSLSSGHCILTPVQHVACQLQLDEDVWDRLKELKRKLIKMFTKEDLYPIFFEVYKRRCKFSHMQLECIPLPKEIGELAPIYFKKALLECEIEWSINKKIVELTCKGIRHAIPNGLSYFMVEFASHPGYAHVIEDEEMFPRNFAKEIIGGMLDLDHNLWRKPKKQSFEEQRVKVLEFTEKWKKYNSLQSEKFDYAEMLHHISVVVSDDCLRSEMVDGVPIRKLFVSNLAERTTFKDLRTYFSMYGNVESCYLRRNQGKSNYAFVTFTKVADAVTAMQDGSRKRIRLHNRDLRVMAADSWHQPDSTEQRLYTMGKDSTKTCERKLSTEQYVHKYLQNDTENVSIHMLNDDCLRHIFLFLPIIDRRWRDLSQDSWHMIKTLDLSPSTWGFTYTHTIRTALLRKILLKCGRFLTRIKLNDPIHYLSQSTLTVIGKLCPNLTNIDVTALTVCASGIRTLANNCRNITKFNLGPSTYSCDNELKCLFKLNQNLEYLAITRNNILGKCLLCLPAQTMHTIILDRCDYLQDTHLSMALKELENLNHLAINECIGIAKHTLEVVGQHCKSLRTLELDGDFPSAQTADMLYLIHLVNLQVLKITYNPKISDDFLTDLVQHCQQLTNVDITGCSNVSDVGLTAIATLVRLEKLIVSYMHQITDDGLKNVCGLKELECRRCLFSDRGMTTLIQSSPELQLLDLSGCRNIKDPTLEVAKDVCNSRTNNVMLKMIVGGTAILTKKEIGQERLPPLLHIVHVDLSDIGSVSNTCLVDELDSWYDGDSDYTEYSDYIEYSDYTDYSEDDIYCREPDELDHYSDY</sequence>
<evidence type="ECO:0000256" key="1">
    <source>
        <dbReference type="ARBA" id="ARBA00006795"/>
    </source>
</evidence>
<dbReference type="Pfam" id="PF04676">
    <property type="entry name" value="CwfJ_C_2"/>
    <property type="match status" value="1"/>
</dbReference>
<feature type="region of interest" description="Disordered" evidence="4">
    <location>
        <begin position="115"/>
        <end position="167"/>
    </location>
</feature>
<dbReference type="SMART" id="SM00367">
    <property type="entry name" value="LRR_CC"/>
    <property type="match status" value="5"/>
</dbReference>
<dbReference type="PANTHER" id="PTHR12072:SF5">
    <property type="entry name" value="CWF19-LIKE PROTEIN 2"/>
    <property type="match status" value="1"/>
</dbReference>
<keyword evidence="7" id="KW-1185">Reference proteome</keyword>
<dbReference type="InterPro" id="IPR000504">
    <property type="entry name" value="RRM_dom"/>
</dbReference>
<protein>
    <recommendedName>
        <fullName evidence="5">RRM domain-containing protein</fullName>
    </recommendedName>
</protein>
<dbReference type="InterPro" id="IPR006553">
    <property type="entry name" value="Leu-rich_rpt_Cys-con_subtyp"/>
</dbReference>
<dbReference type="Pfam" id="PF04677">
    <property type="entry name" value="CwfJ_C_1"/>
    <property type="match status" value="1"/>
</dbReference>
<dbReference type="SMART" id="SM00360">
    <property type="entry name" value="RRM"/>
    <property type="match status" value="1"/>
</dbReference>
<dbReference type="InterPro" id="IPR032675">
    <property type="entry name" value="LRR_dom_sf"/>
</dbReference>
<accession>A0A4S2KSB3</accession>
<reference evidence="6 7" key="1">
    <citation type="journal article" date="2019" name="Philos. Trans. R. Soc. Lond., B, Biol. Sci.">
        <title>Ant behaviour and brain gene expression of defending hosts depend on the ecological success of the intruding social parasite.</title>
        <authorList>
            <person name="Kaur R."/>
            <person name="Stoldt M."/>
            <person name="Jongepier E."/>
            <person name="Feldmeyer B."/>
            <person name="Menzel F."/>
            <person name="Bornberg-Bauer E."/>
            <person name="Foitzik S."/>
        </authorList>
    </citation>
    <scope>NUCLEOTIDE SEQUENCE [LARGE SCALE GENOMIC DNA]</scope>
    <source>
        <tissue evidence="6">Whole body</tissue>
    </source>
</reference>
<dbReference type="InterPro" id="IPR040194">
    <property type="entry name" value="Cwf19-like"/>
</dbReference>
<dbReference type="InterPro" id="IPR012677">
    <property type="entry name" value="Nucleotide-bd_a/b_plait_sf"/>
</dbReference>
<dbReference type="SUPFAM" id="SSF52047">
    <property type="entry name" value="RNI-like"/>
    <property type="match status" value="1"/>
</dbReference>
<feature type="compositionally biased region" description="Basic residues" evidence="4">
    <location>
        <begin position="24"/>
        <end position="40"/>
    </location>
</feature>
<dbReference type="SUPFAM" id="SSF54928">
    <property type="entry name" value="RNA-binding domain, RBD"/>
    <property type="match status" value="1"/>
</dbReference>
<feature type="compositionally biased region" description="Basic and acidic residues" evidence="4">
    <location>
        <begin position="85"/>
        <end position="95"/>
    </location>
</feature>
<comment type="caution">
    <text evidence="6">The sequence shown here is derived from an EMBL/GenBank/DDBJ whole genome shotgun (WGS) entry which is preliminary data.</text>
</comment>
<dbReference type="GO" id="GO:0003723">
    <property type="term" value="F:RNA binding"/>
    <property type="evidence" value="ECO:0007669"/>
    <property type="project" value="UniProtKB-UniRule"/>
</dbReference>
<dbReference type="Gene3D" id="3.30.70.330">
    <property type="match status" value="1"/>
</dbReference>
<dbReference type="CDD" id="cd00590">
    <property type="entry name" value="RRM_SF"/>
    <property type="match status" value="1"/>
</dbReference>
<evidence type="ECO:0000313" key="6">
    <source>
        <dbReference type="EMBL" id="TGZ50999.1"/>
    </source>
</evidence>
<dbReference type="GO" id="GO:0071014">
    <property type="term" value="C:post-mRNA release spliceosomal complex"/>
    <property type="evidence" value="ECO:0007669"/>
    <property type="project" value="TreeGrafter"/>
</dbReference>
<dbReference type="InterPro" id="IPR036265">
    <property type="entry name" value="HIT-like_sf"/>
</dbReference>
<evidence type="ECO:0000256" key="4">
    <source>
        <dbReference type="SAM" id="MobiDB-lite"/>
    </source>
</evidence>
<evidence type="ECO:0000256" key="2">
    <source>
        <dbReference type="ARBA" id="ARBA00022884"/>
    </source>
</evidence>
<feature type="region of interest" description="Disordered" evidence="4">
    <location>
        <begin position="19"/>
        <end position="95"/>
    </location>
</feature>
<name>A0A4S2KSB3_9HYME</name>